<accession>A0ABN8MA01</accession>
<gene>
    <name evidence="1" type="ORF">PEVE_00029113</name>
</gene>
<evidence type="ECO:0000313" key="2">
    <source>
        <dbReference type="Proteomes" id="UP001159427"/>
    </source>
</evidence>
<sequence>MEVESGSERFHVPKTSFQENVLVNDTVPASTKYKNKWAVSSFAEWQRLREVHVLVLDCSGLFKDYDLHKVTALSTDIAGMDVLSLNYWLSKFVAERYLEEKNGSEALNPLDASDKRFVLLRHCLDAEIKGGIREGLHIKCKKEEKEFVSEQEEATFWGKLKIVLQISTSKCLKKNGICVDGVHYNVDFIRTKEYPVECTSHVIAKHRAASGIYWPHCISD</sequence>
<keyword evidence="2" id="KW-1185">Reference proteome</keyword>
<dbReference type="Proteomes" id="UP001159427">
    <property type="component" value="Unassembled WGS sequence"/>
</dbReference>
<proteinExistence type="predicted"/>
<reference evidence="1 2" key="1">
    <citation type="submission" date="2022-05" db="EMBL/GenBank/DDBJ databases">
        <authorList>
            <consortium name="Genoscope - CEA"/>
            <person name="William W."/>
        </authorList>
    </citation>
    <scope>NUCLEOTIDE SEQUENCE [LARGE SCALE GENOMIC DNA]</scope>
</reference>
<comment type="caution">
    <text evidence="1">The sequence shown here is derived from an EMBL/GenBank/DDBJ whole genome shotgun (WGS) entry which is preliminary data.</text>
</comment>
<dbReference type="EMBL" id="CALNXI010000405">
    <property type="protein sequence ID" value="CAH3026455.1"/>
    <property type="molecule type" value="Genomic_DNA"/>
</dbReference>
<name>A0ABN8MA01_9CNID</name>
<organism evidence="1 2">
    <name type="scientific">Porites evermanni</name>
    <dbReference type="NCBI Taxonomy" id="104178"/>
    <lineage>
        <taxon>Eukaryota</taxon>
        <taxon>Metazoa</taxon>
        <taxon>Cnidaria</taxon>
        <taxon>Anthozoa</taxon>
        <taxon>Hexacorallia</taxon>
        <taxon>Scleractinia</taxon>
        <taxon>Fungiina</taxon>
        <taxon>Poritidae</taxon>
        <taxon>Porites</taxon>
    </lineage>
</organism>
<evidence type="ECO:0000313" key="1">
    <source>
        <dbReference type="EMBL" id="CAH3026455.1"/>
    </source>
</evidence>
<protein>
    <submittedName>
        <fullName evidence="1">Uncharacterized protein</fullName>
    </submittedName>
</protein>